<proteinExistence type="inferred from homology"/>
<dbReference type="Pfam" id="PF20582">
    <property type="entry name" value="UPF0758_N"/>
    <property type="match status" value="1"/>
</dbReference>
<keyword evidence="2" id="KW-0479">Metal-binding</keyword>
<evidence type="ECO:0000256" key="2">
    <source>
        <dbReference type="ARBA" id="ARBA00022723"/>
    </source>
</evidence>
<reference evidence="8 9" key="1">
    <citation type="submission" date="2016-10" db="EMBL/GenBank/DDBJ databases">
        <authorList>
            <person name="de Groot N.N."/>
        </authorList>
    </citation>
    <scope>NUCLEOTIDE SEQUENCE [LARGE SCALE GENOMIC DNA]</scope>
    <source>
        <strain evidence="8 9">DSM 21039</strain>
    </source>
</reference>
<dbReference type="Pfam" id="PF04002">
    <property type="entry name" value="RadC"/>
    <property type="match status" value="1"/>
</dbReference>
<keyword evidence="5" id="KW-0482">Metalloprotease</keyword>
<dbReference type="GO" id="GO:0006508">
    <property type="term" value="P:proteolysis"/>
    <property type="evidence" value="ECO:0007669"/>
    <property type="project" value="UniProtKB-KW"/>
</dbReference>
<dbReference type="InterPro" id="IPR025657">
    <property type="entry name" value="RadC_JAB"/>
</dbReference>
<feature type="domain" description="MPN" evidence="7">
    <location>
        <begin position="120"/>
        <end position="242"/>
    </location>
</feature>
<dbReference type="InterPro" id="IPR037518">
    <property type="entry name" value="MPN"/>
</dbReference>
<dbReference type="EMBL" id="FOBB01000007">
    <property type="protein sequence ID" value="SEM97710.1"/>
    <property type="molecule type" value="Genomic_DNA"/>
</dbReference>
<sequence>MGEEVNLDMCVNVNPLYVSIRDWAPDDQPREKLIKKGTGALSDAELLAILLNNGHKQKSALTLAQEILQAARNNLNELGRLNVRQLKKLKGVGNAKAVTIIAAMELARRRQAGSLLEKKVICRGADAALFFKPLLSDYAHEAFFVVYLNHNCRVLHYRCISNGGMCSTIVDPKLIFKEALELSASRLLLCHNHPSGSLSPSFADIGLTRKLKEAGKLFDIDVMDHIIVSEAGYYSMVEEGTMV</sequence>
<dbReference type="PANTHER" id="PTHR30471:SF3">
    <property type="entry name" value="UPF0758 PROTEIN YEES-RELATED"/>
    <property type="match status" value="1"/>
</dbReference>
<evidence type="ECO:0000313" key="8">
    <source>
        <dbReference type="EMBL" id="SEM97710.1"/>
    </source>
</evidence>
<dbReference type="Proteomes" id="UP000198984">
    <property type="component" value="Unassembled WGS sequence"/>
</dbReference>
<dbReference type="STRING" id="573321.SAMN04488505_107206"/>
<dbReference type="InterPro" id="IPR001405">
    <property type="entry name" value="UPF0758"/>
</dbReference>
<comment type="similarity">
    <text evidence="6">Belongs to the UPF0758 family.</text>
</comment>
<evidence type="ECO:0000256" key="4">
    <source>
        <dbReference type="ARBA" id="ARBA00022833"/>
    </source>
</evidence>
<evidence type="ECO:0000256" key="1">
    <source>
        <dbReference type="ARBA" id="ARBA00022670"/>
    </source>
</evidence>
<evidence type="ECO:0000313" key="9">
    <source>
        <dbReference type="Proteomes" id="UP000198984"/>
    </source>
</evidence>
<accession>A0A1H8CRU9</accession>
<dbReference type="NCBIfam" id="TIGR00608">
    <property type="entry name" value="radc"/>
    <property type="match status" value="1"/>
</dbReference>
<evidence type="ECO:0000259" key="7">
    <source>
        <dbReference type="PROSITE" id="PS50249"/>
    </source>
</evidence>
<dbReference type="Gene3D" id="3.40.140.10">
    <property type="entry name" value="Cytidine Deaminase, domain 2"/>
    <property type="match status" value="1"/>
</dbReference>
<dbReference type="NCBIfam" id="NF000642">
    <property type="entry name" value="PRK00024.1"/>
    <property type="match status" value="1"/>
</dbReference>
<keyword evidence="1" id="KW-0645">Protease</keyword>
<evidence type="ECO:0000256" key="3">
    <source>
        <dbReference type="ARBA" id="ARBA00022801"/>
    </source>
</evidence>
<protein>
    <submittedName>
        <fullName evidence="8">DNA repair protein RadC</fullName>
    </submittedName>
</protein>
<evidence type="ECO:0000256" key="5">
    <source>
        <dbReference type="ARBA" id="ARBA00023049"/>
    </source>
</evidence>
<dbReference type="PANTHER" id="PTHR30471">
    <property type="entry name" value="DNA REPAIR PROTEIN RADC"/>
    <property type="match status" value="1"/>
</dbReference>
<keyword evidence="4" id="KW-0862">Zinc</keyword>
<dbReference type="InterPro" id="IPR020891">
    <property type="entry name" value="UPF0758_CS"/>
</dbReference>
<name>A0A1H8CRU9_9BACT</name>
<dbReference type="InterPro" id="IPR046778">
    <property type="entry name" value="UPF0758_N"/>
</dbReference>
<dbReference type="PROSITE" id="PS01302">
    <property type="entry name" value="UPF0758"/>
    <property type="match status" value="1"/>
</dbReference>
<keyword evidence="3" id="KW-0378">Hydrolase</keyword>
<evidence type="ECO:0000256" key="6">
    <source>
        <dbReference type="RuleBase" id="RU003797"/>
    </source>
</evidence>
<dbReference type="AlphaFoldDB" id="A0A1H8CRU9"/>
<keyword evidence="9" id="KW-1185">Reference proteome</keyword>
<organism evidence="8 9">
    <name type="scientific">Chitinophaga rupis</name>
    <dbReference type="NCBI Taxonomy" id="573321"/>
    <lineage>
        <taxon>Bacteria</taxon>
        <taxon>Pseudomonadati</taxon>
        <taxon>Bacteroidota</taxon>
        <taxon>Chitinophagia</taxon>
        <taxon>Chitinophagales</taxon>
        <taxon>Chitinophagaceae</taxon>
        <taxon>Chitinophaga</taxon>
    </lineage>
</organism>
<dbReference type="GO" id="GO:0046872">
    <property type="term" value="F:metal ion binding"/>
    <property type="evidence" value="ECO:0007669"/>
    <property type="project" value="UniProtKB-KW"/>
</dbReference>
<dbReference type="GO" id="GO:0008237">
    <property type="term" value="F:metallopeptidase activity"/>
    <property type="evidence" value="ECO:0007669"/>
    <property type="project" value="UniProtKB-KW"/>
</dbReference>
<dbReference type="PROSITE" id="PS50249">
    <property type="entry name" value="MPN"/>
    <property type="match status" value="1"/>
</dbReference>
<gene>
    <name evidence="8" type="ORF">SAMN04488505_107206</name>
</gene>
<dbReference type="CDD" id="cd08071">
    <property type="entry name" value="MPN_DUF2466"/>
    <property type="match status" value="1"/>
</dbReference>